<dbReference type="GO" id="GO:0008233">
    <property type="term" value="F:peptidase activity"/>
    <property type="evidence" value="ECO:0007669"/>
    <property type="project" value="UniProtKB-KW"/>
</dbReference>
<evidence type="ECO:0000313" key="3">
    <source>
        <dbReference type="Proteomes" id="UP001620397"/>
    </source>
</evidence>
<sequence length="160" mass="18062">MTDPTTPCPTVPGPLVLGWRERLALPQLGIAQLKAKLDTGARSSALHVETLESFLRDGVVWLRFTVRTGRQSSHEVQCEARALDRRVVTDTGGRRTERWFIRSEILLAGRRFMADINLTDRRHMLFPMLLGRSALHGRFVVDPARAYTQPRLPLAATDHP</sequence>
<accession>A0ABW8KEH8</accession>
<keyword evidence="3" id="KW-1185">Reference proteome</keyword>
<dbReference type="PANTHER" id="PTHR38037">
    <property type="entry name" value="ZN_PROTEASE DOMAIN-CONTAINING PROTEIN"/>
    <property type="match status" value="1"/>
</dbReference>
<comment type="caution">
    <text evidence="2">The sequence shown here is derived from an EMBL/GenBank/DDBJ whole genome shotgun (WGS) entry which is preliminary data.</text>
</comment>
<proteinExistence type="predicted"/>
<dbReference type="Proteomes" id="UP001620397">
    <property type="component" value="Unassembled WGS sequence"/>
</dbReference>
<name>A0ABW8KEH8_9GAMM</name>
<protein>
    <submittedName>
        <fullName evidence="2">ATP-dependent zinc protease</fullName>
    </submittedName>
</protein>
<keyword evidence="2" id="KW-0645">Protease</keyword>
<dbReference type="SUPFAM" id="SSF50630">
    <property type="entry name" value="Acid proteases"/>
    <property type="match status" value="1"/>
</dbReference>
<dbReference type="Gene3D" id="2.40.70.10">
    <property type="entry name" value="Acid Proteases"/>
    <property type="match status" value="1"/>
</dbReference>
<dbReference type="GO" id="GO:0006508">
    <property type="term" value="P:proteolysis"/>
    <property type="evidence" value="ECO:0007669"/>
    <property type="project" value="UniProtKB-KW"/>
</dbReference>
<dbReference type="EMBL" id="JADIKL010000003">
    <property type="protein sequence ID" value="MFK2930426.1"/>
    <property type="molecule type" value="Genomic_DNA"/>
</dbReference>
<keyword evidence="2" id="KW-0378">Hydrolase</keyword>
<dbReference type="Pfam" id="PF05618">
    <property type="entry name" value="Zn_protease"/>
    <property type="match status" value="1"/>
</dbReference>
<evidence type="ECO:0000259" key="1">
    <source>
        <dbReference type="Pfam" id="PF05618"/>
    </source>
</evidence>
<gene>
    <name evidence="2" type="ORF">ISP14_06410</name>
</gene>
<organism evidence="2 3">
    <name type="scientific">Dyella agri</name>
    <dbReference type="NCBI Taxonomy" id="1926869"/>
    <lineage>
        <taxon>Bacteria</taxon>
        <taxon>Pseudomonadati</taxon>
        <taxon>Pseudomonadota</taxon>
        <taxon>Gammaproteobacteria</taxon>
        <taxon>Lysobacterales</taxon>
        <taxon>Rhodanobacteraceae</taxon>
        <taxon>Dyella</taxon>
    </lineage>
</organism>
<feature type="domain" description="Retropepsin-like aspartic endopeptidase" evidence="1">
    <location>
        <begin position="16"/>
        <end position="151"/>
    </location>
</feature>
<dbReference type="PANTHER" id="PTHR38037:SF1">
    <property type="entry name" value="ATP-DEPENDENT ZINC PROTEASE DOMAIN-CONTAINING PROTEIN-RELATED"/>
    <property type="match status" value="1"/>
</dbReference>
<reference evidence="2 3" key="1">
    <citation type="submission" date="2020-10" db="EMBL/GenBank/DDBJ databases">
        <title>Phylogeny of dyella-like bacteria.</title>
        <authorList>
            <person name="Fu J."/>
        </authorList>
    </citation>
    <scope>NUCLEOTIDE SEQUENCE [LARGE SCALE GENOMIC DNA]</scope>
    <source>
        <strain evidence="2 3">DKC-1</strain>
    </source>
</reference>
<dbReference type="InterPro" id="IPR021109">
    <property type="entry name" value="Peptidase_aspartic_dom_sf"/>
</dbReference>
<dbReference type="InterPro" id="IPR008503">
    <property type="entry name" value="Asp_endopeptidase"/>
</dbReference>
<evidence type="ECO:0000313" key="2">
    <source>
        <dbReference type="EMBL" id="MFK2930426.1"/>
    </source>
</evidence>